<keyword evidence="2" id="KW-1185">Reference proteome</keyword>
<dbReference type="EMBL" id="JGYP01000002">
    <property type="protein sequence ID" value="KFI45921.1"/>
    <property type="molecule type" value="Genomic_DNA"/>
</dbReference>
<reference evidence="1 2" key="1">
    <citation type="submission" date="2014-03" db="EMBL/GenBank/DDBJ databases">
        <title>Genomics of Bifidobacteria.</title>
        <authorList>
            <person name="Ventura M."/>
            <person name="Milani C."/>
            <person name="Lugli G.A."/>
        </authorList>
    </citation>
    <scope>NUCLEOTIDE SEQUENCE [LARGE SCALE GENOMIC DNA]</scope>
    <source>
        <strain evidence="1 2">DSM 22767</strain>
    </source>
</reference>
<dbReference type="eggNOG" id="ENOG5031YBV">
    <property type="taxonomic scope" value="Bacteria"/>
</dbReference>
<organism evidence="1 2">
    <name type="scientific">Bifidobacterium bohemicum DSM 22767</name>
    <dbReference type="NCBI Taxonomy" id="1437606"/>
    <lineage>
        <taxon>Bacteria</taxon>
        <taxon>Bacillati</taxon>
        <taxon>Actinomycetota</taxon>
        <taxon>Actinomycetes</taxon>
        <taxon>Bifidobacteriales</taxon>
        <taxon>Bifidobacteriaceae</taxon>
        <taxon>Bifidobacterium</taxon>
    </lineage>
</organism>
<gene>
    <name evidence="1" type="ORF">BBOH_0728</name>
</gene>
<sequence length="98" mass="11551">MPVCLHPRVLEKRPWLDEKEIVAAWTDAARMLPRQGGYEPDQMLAVGWDWHGRLTEMIAYAGMEDDEWIIFHVAPARKKFLAEMRFSESEIRQLLGRR</sequence>
<dbReference type="Proteomes" id="UP000029096">
    <property type="component" value="Unassembled WGS sequence"/>
</dbReference>
<dbReference type="OrthoDB" id="3237719at2"/>
<dbReference type="AlphaFoldDB" id="A0A086ZHC1"/>
<evidence type="ECO:0008006" key="3">
    <source>
        <dbReference type="Google" id="ProtNLM"/>
    </source>
</evidence>
<protein>
    <recommendedName>
        <fullName evidence="3">Toxin-antitoxin system, toxin component</fullName>
    </recommendedName>
</protein>
<accession>A0A086ZHC1</accession>
<dbReference type="STRING" id="1437606.BBOH_0728"/>
<evidence type="ECO:0000313" key="1">
    <source>
        <dbReference type="EMBL" id="KFI45921.1"/>
    </source>
</evidence>
<proteinExistence type="predicted"/>
<name>A0A086ZHC1_9BIFI</name>
<evidence type="ECO:0000313" key="2">
    <source>
        <dbReference type="Proteomes" id="UP000029096"/>
    </source>
</evidence>
<comment type="caution">
    <text evidence="1">The sequence shown here is derived from an EMBL/GenBank/DDBJ whole genome shotgun (WGS) entry which is preliminary data.</text>
</comment>